<dbReference type="Pfam" id="PF07715">
    <property type="entry name" value="Plug"/>
    <property type="match status" value="1"/>
</dbReference>
<comment type="subcellular location">
    <subcellularLocation>
        <location evidence="1 10">Cell outer membrane</location>
        <topology evidence="1 10">Multi-pass membrane protein</topology>
    </subcellularLocation>
</comment>
<evidence type="ECO:0000256" key="8">
    <source>
        <dbReference type="ARBA" id="ARBA00023170"/>
    </source>
</evidence>
<comment type="similarity">
    <text evidence="2 10 11">Belongs to the TonB-dependent receptor family.</text>
</comment>
<evidence type="ECO:0000256" key="6">
    <source>
        <dbReference type="ARBA" id="ARBA00023077"/>
    </source>
</evidence>
<dbReference type="Gene3D" id="2.170.130.10">
    <property type="entry name" value="TonB-dependent receptor, plug domain"/>
    <property type="match status" value="1"/>
</dbReference>
<dbReference type="PANTHER" id="PTHR40980">
    <property type="entry name" value="PLUG DOMAIN-CONTAINING PROTEIN"/>
    <property type="match status" value="1"/>
</dbReference>
<feature type="domain" description="TonB-dependent receptor-like beta-barrel" evidence="14">
    <location>
        <begin position="487"/>
        <end position="924"/>
    </location>
</feature>
<keyword evidence="6 11" id="KW-0798">TonB box</keyword>
<dbReference type="InterPro" id="IPR000531">
    <property type="entry name" value="Beta-barrel_TonB"/>
</dbReference>
<dbReference type="InterPro" id="IPR012910">
    <property type="entry name" value="Plug_dom"/>
</dbReference>
<evidence type="ECO:0000313" key="16">
    <source>
        <dbReference type="EMBL" id="TDP73275.1"/>
    </source>
</evidence>
<evidence type="ECO:0000256" key="13">
    <source>
        <dbReference type="SAM" id="SignalP"/>
    </source>
</evidence>
<dbReference type="InParanoid" id="A0A4R6QSM8"/>
<dbReference type="Gene3D" id="2.40.170.20">
    <property type="entry name" value="TonB-dependent receptor, beta-barrel domain"/>
    <property type="match status" value="1"/>
</dbReference>
<dbReference type="SUPFAM" id="SSF56935">
    <property type="entry name" value="Porins"/>
    <property type="match status" value="1"/>
</dbReference>
<evidence type="ECO:0000256" key="5">
    <source>
        <dbReference type="ARBA" id="ARBA00022692"/>
    </source>
</evidence>
<feature type="chain" id="PRO_5020622183" evidence="13">
    <location>
        <begin position="38"/>
        <end position="963"/>
    </location>
</feature>
<comment type="caution">
    <text evidence="16">The sequence shown here is derived from an EMBL/GenBank/DDBJ whole genome shotgun (WGS) entry which is preliminary data.</text>
</comment>
<evidence type="ECO:0000256" key="1">
    <source>
        <dbReference type="ARBA" id="ARBA00004571"/>
    </source>
</evidence>
<dbReference type="InterPro" id="IPR037066">
    <property type="entry name" value="Plug_dom_sf"/>
</dbReference>
<name>A0A4R6QSM8_9BURK</name>
<protein>
    <submittedName>
        <fullName evidence="16">Iron complex outermembrane receptor protein</fullName>
    </submittedName>
</protein>
<dbReference type="InterPro" id="IPR039426">
    <property type="entry name" value="TonB-dep_rcpt-like"/>
</dbReference>
<evidence type="ECO:0000256" key="3">
    <source>
        <dbReference type="ARBA" id="ARBA00022448"/>
    </source>
</evidence>
<dbReference type="AlphaFoldDB" id="A0A4R6QSM8"/>
<proteinExistence type="inferred from homology"/>
<evidence type="ECO:0000256" key="9">
    <source>
        <dbReference type="ARBA" id="ARBA00023237"/>
    </source>
</evidence>
<keyword evidence="13" id="KW-0732">Signal</keyword>
<feature type="domain" description="TonB-dependent receptor plug" evidence="15">
    <location>
        <begin position="68"/>
        <end position="178"/>
    </location>
</feature>
<evidence type="ECO:0000256" key="7">
    <source>
        <dbReference type="ARBA" id="ARBA00023136"/>
    </source>
</evidence>
<evidence type="ECO:0000256" key="12">
    <source>
        <dbReference type="SAM" id="MobiDB-lite"/>
    </source>
</evidence>
<keyword evidence="5 10" id="KW-0812">Transmembrane</keyword>
<dbReference type="InterPro" id="IPR036942">
    <property type="entry name" value="Beta-barrel_TonB_sf"/>
</dbReference>
<keyword evidence="9 10" id="KW-0998">Cell outer membrane</keyword>
<dbReference type="PROSITE" id="PS52016">
    <property type="entry name" value="TONB_DEPENDENT_REC_3"/>
    <property type="match status" value="1"/>
</dbReference>
<accession>A0A4R6QSM8</accession>
<sequence length="963" mass="104701">MSKNNNGRRSEPGCPVRLSATHAAVCALLALSLPAHAQPAPKPDGANKLDTVVVTGIRASLKRALDTKRDAESIVDVVTAEDVGKFPATNVAEAITVIPGVSIDKAFGQGEKVSILGTDPALNRTLLNGQAIASGDWFMSEQQGRTFNYSLLAPQLVSKVEVHKSPEAWLDEGSIGGTVNISTRKPLELKGLTLNGAVNYLHNDRIGGGKPSVSGMFGWKNEANTFGVLVSAQRSKEQIRRDGVESYGTVRGSDYINGRGGSPNSVTTTTTDWSQNPPATMPPSCVGACKTTLLANPNAVTPNSISAHYFDQTRDRDTLSLSLQARPHKKLDVEFNALDVKAKYDNITHSMFAFNGNPWNSLNALTDLSVDGGVINKASFRNALTVYDLINRRATVDTDSYDLKLKWKEDRWFASAHAGASKAKGGTDRQVFGEFLGKANYSYDLSGAVPKLQFSGYQTAPISDIAAHMAPAKTGSPFNDPQGFRLDGGGPAGGWHTNPPTATNWGAGWGGNIVTKPTSDQEKYFQADFGVQFDAPVHQVRFGLKHREHKTSQTMSGVSLASIKGYGDLSATQFGPQSVPSGYLAGFGDVGDLSKRFMIDGWALADYINSGKWLAPWQTMPTPSTFSDPSYASNTWTVKENVNAGYVQADFSHERLRGNVGLRLVKTESESMGWACTVNISPCPADKYGPSSVKKNYTNTLPNLNVVYDLNDSVVLRGSAAKVIARPNYGDMSSYLWIGDATLTGGGGNPDLKPYKSTNLDFSAEWYFAPNSIVAGTLFHKKVDDYVLITTRKETHYNQNQQKDTEYDISRPSNAGSATIKGFSLAFQTSFSNGFGLLTNYTHADAKAASGGRLPFNSKHQVTFSPFYENDRWSARTTYSWRSKYYTQADRGNFLVTDDYDSLEASINFKLTDKLTLGLDGMNLLDSEYRSYAEVPGVAATEKLTRGIYRTGRRFMISLRFVN</sequence>
<evidence type="ECO:0000256" key="2">
    <source>
        <dbReference type="ARBA" id="ARBA00009810"/>
    </source>
</evidence>
<keyword evidence="17" id="KW-1185">Reference proteome</keyword>
<dbReference type="Proteomes" id="UP000295361">
    <property type="component" value="Unassembled WGS sequence"/>
</dbReference>
<evidence type="ECO:0000256" key="11">
    <source>
        <dbReference type="RuleBase" id="RU003357"/>
    </source>
</evidence>
<dbReference type="InterPro" id="IPR010104">
    <property type="entry name" value="TonB_rcpt_bac"/>
</dbReference>
<keyword evidence="7 10" id="KW-0472">Membrane</keyword>
<feature type="region of interest" description="Disordered" evidence="12">
    <location>
        <begin position="250"/>
        <end position="278"/>
    </location>
</feature>
<gene>
    <name evidence="16" type="ORF">DES47_1021037</name>
</gene>
<dbReference type="NCBIfam" id="TIGR01782">
    <property type="entry name" value="TonB-Xanth-Caul"/>
    <property type="match status" value="1"/>
</dbReference>
<keyword evidence="4 10" id="KW-1134">Transmembrane beta strand</keyword>
<feature type="signal peptide" evidence="13">
    <location>
        <begin position="1"/>
        <end position="37"/>
    </location>
</feature>
<evidence type="ECO:0000259" key="14">
    <source>
        <dbReference type="Pfam" id="PF00593"/>
    </source>
</evidence>
<reference evidence="16 17" key="1">
    <citation type="submission" date="2019-03" db="EMBL/GenBank/DDBJ databases">
        <title>Genomic Encyclopedia of Type Strains, Phase IV (KMG-IV): sequencing the most valuable type-strain genomes for metagenomic binning, comparative biology and taxonomic classification.</title>
        <authorList>
            <person name="Goeker M."/>
        </authorList>
    </citation>
    <scope>NUCLEOTIDE SEQUENCE [LARGE SCALE GENOMIC DNA]</scope>
    <source>
        <strain evidence="16 17">DSM 16998</strain>
    </source>
</reference>
<evidence type="ECO:0000256" key="4">
    <source>
        <dbReference type="ARBA" id="ARBA00022452"/>
    </source>
</evidence>
<organism evidence="16 17">
    <name type="scientific">Roseateles toxinivorans</name>
    <dbReference type="NCBI Taxonomy" id="270368"/>
    <lineage>
        <taxon>Bacteria</taxon>
        <taxon>Pseudomonadati</taxon>
        <taxon>Pseudomonadota</taxon>
        <taxon>Betaproteobacteria</taxon>
        <taxon>Burkholderiales</taxon>
        <taxon>Sphaerotilaceae</taxon>
        <taxon>Roseateles</taxon>
    </lineage>
</organism>
<dbReference type="PANTHER" id="PTHR40980:SF3">
    <property type="entry name" value="TONB-DEPENDENT RECEPTOR-LIKE BETA-BARREL DOMAIN-CONTAINING PROTEIN"/>
    <property type="match status" value="1"/>
</dbReference>
<dbReference type="Pfam" id="PF00593">
    <property type="entry name" value="TonB_dep_Rec_b-barrel"/>
    <property type="match status" value="1"/>
</dbReference>
<keyword evidence="3 10" id="KW-0813">Transport</keyword>
<dbReference type="CDD" id="cd01347">
    <property type="entry name" value="ligand_gated_channel"/>
    <property type="match status" value="1"/>
</dbReference>
<feature type="compositionally biased region" description="Polar residues" evidence="12">
    <location>
        <begin position="262"/>
        <end position="278"/>
    </location>
</feature>
<evidence type="ECO:0000313" key="17">
    <source>
        <dbReference type="Proteomes" id="UP000295361"/>
    </source>
</evidence>
<evidence type="ECO:0000256" key="10">
    <source>
        <dbReference type="PROSITE-ProRule" id="PRU01360"/>
    </source>
</evidence>
<evidence type="ECO:0000259" key="15">
    <source>
        <dbReference type="Pfam" id="PF07715"/>
    </source>
</evidence>
<dbReference type="EMBL" id="SNXS01000002">
    <property type="protein sequence ID" value="TDP73275.1"/>
    <property type="molecule type" value="Genomic_DNA"/>
</dbReference>
<dbReference type="RefSeq" id="WP_208114955.1">
    <property type="nucleotide sequence ID" value="NZ_SNXS01000002.1"/>
</dbReference>
<dbReference type="GO" id="GO:0009279">
    <property type="term" value="C:cell outer membrane"/>
    <property type="evidence" value="ECO:0007669"/>
    <property type="project" value="UniProtKB-SubCell"/>
</dbReference>
<keyword evidence="8 16" id="KW-0675">Receptor</keyword>